<evidence type="ECO:0000313" key="4">
    <source>
        <dbReference type="Proteomes" id="UP000281406"/>
    </source>
</evidence>
<feature type="region of interest" description="Disordered" evidence="2">
    <location>
        <begin position="323"/>
        <end position="366"/>
    </location>
</feature>
<keyword evidence="4" id="KW-1185">Reference proteome</keyword>
<evidence type="ECO:0000256" key="2">
    <source>
        <dbReference type="SAM" id="MobiDB-lite"/>
    </source>
</evidence>
<keyword evidence="1" id="KW-0175">Coiled coil</keyword>
<feature type="coiled-coil region" evidence="1">
    <location>
        <begin position="159"/>
        <end position="235"/>
    </location>
</feature>
<sequence>MNAELENTMQIISEHSCTVDMQQYLTNQIEQLRGENQQLKAALRQAELRLSTMEREKACQQAALSEKTCNVDQLTLEKQQMTAELGMRHMQLTQLKEGQEALKELFGSKTCELEQQNLNLRTQLKTVRAELAQANSWLRALEGADGHGLKVALGMQKQITAKREQIDFLQSRIQLLEEIIEKLKMEKHRQALLVKSQTQELVSERESRRRLESEVEALCSQERELKGKAERLESALFKMSESFAECQDFIQKQEQELMRLKLHHTLDIKELQSQNWRNIPRSPVSSRTLQTHLPLTQHIVNGLMEMRVCDPIVKLKNTGRELRGGIVEDQGPHTSTSFRRRPEEDHKSRQPTETKDAECTTRPIGRITSYSELRTAEPYKQDCNSPLSADNNAVRFRSGQMCYSRSARAAGRRSPVHLLLTSDLPADRNYCLEMEHPANANQISANNQDELKVQESQKIKLDRP</sequence>
<dbReference type="EMBL" id="RJVU01049572">
    <property type="protein sequence ID" value="ROL42508.1"/>
    <property type="molecule type" value="Genomic_DNA"/>
</dbReference>
<feature type="coiled-coil region" evidence="1">
    <location>
        <begin position="22"/>
        <end position="84"/>
    </location>
</feature>
<feature type="region of interest" description="Disordered" evidence="2">
    <location>
        <begin position="441"/>
        <end position="464"/>
    </location>
</feature>
<dbReference type="Proteomes" id="UP000281406">
    <property type="component" value="Unassembled WGS sequence"/>
</dbReference>
<dbReference type="OrthoDB" id="10072099at2759"/>
<dbReference type="PANTHER" id="PTHR47615:SF1">
    <property type="entry name" value="COILED-COIL DOMAIN-CONTAINING PROTEIN 158"/>
    <property type="match status" value="1"/>
</dbReference>
<comment type="caution">
    <text evidence="3">The sequence shown here is derived from an EMBL/GenBank/DDBJ whole genome shotgun (WGS) entry which is preliminary data.</text>
</comment>
<organism evidence="3 4">
    <name type="scientific">Anabarilius grahami</name>
    <name type="common">Kanglang fish</name>
    <name type="synonym">Barilius grahami</name>
    <dbReference type="NCBI Taxonomy" id="495550"/>
    <lineage>
        <taxon>Eukaryota</taxon>
        <taxon>Metazoa</taxon>
        <taxon>Chordata</taxon>
        <taxon>Craniata</taxon>
        <taxon>Vertebrata</taxon>
        <taxon>Euteleostomi</taxon>
        <taxon>Actinopterygii</taxon>
        <taxon>Neopterygii</taxon>
        <taxon>Teleostei</taxon>
        <taxon>Ostariophysi</taxon>
        <taxon>Cypriniformes</taxon>
        <taxon>Xenocyprididae</taxon>
        <taxon>Xenocypridinae</taxon>
        <taxon>Xenocypridinae incertae sedis</taxon>
        <taxon>Anabarilius</taxon>
    </lineage>
</organism>
<feature type="compositionally biased region" description="Basic and acidic residues" evidence="2">
    <location>
        <begin position="340"/>
        <end position="359"/>
    </location>
</feature>
<dbReference type="AlphaFoldDB" id="A0A3N0Y9Y1"/>
<gene>
    <name evidence="3" type="ORF">DPX16_13915</name>
</gene>
<name>A0A3N0Y9Y1_ANAGA</name>
<protein>
    <submittedName>
        <fullName evidence="3">Coiled-coil domain-containing protein 158</fullName>
    </submittedName>
</protein>
<dbReference type="InterPro" id="IPR031809">
    <property type="entry name" value="CCDC158"/>
</dbReference>
<feature type="compositionally biased region" description="Basic and acidic residues" evidence="2">
    <location>
        <begin position="449"/>
        <end position="464"/>
    </location>
</feature>
<dbReference type="PANTHER" id="PTHR47615">
    <property type="entry name" value="COILED-COIL DOMAIN-CONTAINING PROTEIN 158"/>
    <property type="match status" value="1"/>
</dbReference>
<accession>A0A3N0Y9Y1</accession>
<dbReference type="Pfam" id="PF15921">
    <property type="entry name" value="CCDC158"/>
    <property type="match status" value="1"/>
</dbReference>
<proteinExistence type="predicted"/>
<evidence type="ECO:0000313" key="3">
    <source>
        <dbReference type="EMBL" id="ROL42508.1"/>
    </source>
</evidence>
<reference evidence="3 4" key="1">
    <citation type="submission" date="2018-10" db="EMBL/GenBank/DDBJ databases">
        <title>Genome assembly for a Yunnan-Guizhou Plateau 3E fish, Anabarilius grahami (Regan), and its evolutionary and genetic applications.</title>
        <authorList>
            <person name="Jiang W."/>
        </authorList>
    </citation>
    <scope>NUCLEOTIDE SEQUENCE [LARGE SCALE GENOMIC DNA]</scope>
    <source>
        <strain evidence="3">AG-KIZ</strain>
        <tissue evidence="3">Muscle</tissue>
    </source>
</reference>
<evidence type="ECO:0000256" key="1">
    <source>
        <dbReference type="SAM" id="Coils"/>
    </source>
</evidence>